<gene>
    <name evidence="2" type="ORF">DB32_002586</name>
</gene>
<dbReference type="InterPro" id="IPR029063">
    <property type="entry name" value="SAM-dependent_MTases_sf"/>
</dbReference>
<dbReference type="CDD" id="cd02440">
    <property type="entry name" value="AdoMet_MTases"/>
    <property type="match status" value="1"/>
</dbReference>
<accession>A0A0F6W210</accession>
<dbReference type="SUPFAM" id="SSF53335">
    <property type="entry name" value="S-adenosyl-L-methionine-dependent methyltransferases"/>
    <property type="match status" value="1"/>
</dbReference>
<feature type="domain" description="Methyltransferase type 12" evidence="1">
    <location>
        <begin position="54"/>
        <end position="147"/>
    </location>
</feature>
<keyword evidence="2" id="KW-0489">Methyltransferase</keyword>
<evidence type="ECO:0000313" key="3">
    <source>
        <dbReference type="Proteomes" id="UP000034883"/>
    </source>
</evidence>
<dbReference type="KEGG" id="samy:DB32_002586"/>
<dbReference type="STRING" id="927083.DB32_002586"/>
<evidence type="ECO:0000259" key="1">
    <source>
        <dbReference type="Pfam" id="PF08242"/>
    </source>
</evidence>
<dbReference type="GO" id="GO:0032259">
    <property type="term" value="P:methylation"/>
    <property type="evidence" value="ECO:0007669"/>
    <property type="project" value="UniProtKB-KW"/>
</dbReference>
<organism evidence="2 3">
    <name type="scientific">Sandaracinus amylolyticus</name>
    <dbReference type="NCBI Taxonomy" id="927083"/>
    <lineage>
        <taxon>Bacteria</taxon>
        <taxon>Pseudomonadati</taxon>
        <taxon>Myxococcota</taxon>
        <taxon>Polyangia</taxon>
        <taxon>Polyangiales</taxon>
        <taxon>Sandaracinaceae</taxon>
        <taxon>Sandaracinus</taxon>
    </lineage>
</organism>
<keyword evidence="2" id="KW-0808">Transferase</keyword>
<dbReference type="InterPro" id="IPR013217">
    <property type="entry name" value="Methyltransf_12"/>
</dbReference>
<dbReference type="RefSeq" id="WP_053232676.1">
    <property type="nucleotide sequence ID" value="NZ_CP011125.1"/>
</dbReference>
<protein>
    <submittedName>
        <fullName evidence="2">SAM-dependent methyltransferase</fullName>
    </submittedName>
</protein>
<dbReference type="Gene3D" id="3.40.50.150">
    <property type="entry name" value="Vaccinia Virus protein VP39"/>
    <property type="match status" value="1"/>
</dbReference>
<dbReference type="AlphaFoldDB" id="A0A0F6W210"/>
<keyword evidence="3" id="KW-1185">Reference proteome</keyword>
<dbReference type="Pfam" id="PF08242">
    <property type="entry name" value="Methyltransf_12"/>
    <property type="match status" value="1"/>
</dbReference>
<dbReference type="EMBL" id="CP011125">
    <property type="protein sequence ID" value="AKF05437.1"/>
    <property type="molecule type" value="Genomic_DNA"/>
</dbReference>
<dbReference type="OrthoDB" id="5298787at2"/>
<evidence type="ECO:0000313" key="2">
    <source>
        <dbReference type="EMBL" id="AKF05437.1"/>
    </source>
</evidence>
<name>A0A0F6W210_9BACT</name>
<reference evidence="2 3" key="1">
    <citation type="submission" date="2015-03" db="EMBL/GenBank/DDBJ databases">
        <title>Genome assembly of Sandaracinus amylolyticus DSM 53668.</title>
        <authorList>
            <person name="Sharma G."/>
            <person name="Subramanian S."/>
        </authorList>
    </citation>
    <scope>NUCLEOTIDE SEQUENCE [LARGE SCALE GENOMIC DNA]</scope>
    <source>
        <strain evidence="2 3">DSM 53668</strain>
    </source>
</reference>
<sequence length="207" mass="23535">MEIVSPVSRDEHKRFLDAYYGWARDVYDVTRRYYLLGRDVVTAQLLREPWNRLVEIGPGTGRNLRKLHAERPVALYGGIEASSAMLERARARCPWALLEEGFAEDADYRELLGAPPDRVLVSYTLSMVQDVERAIENAREMVSPRGEIVVVDFGDLRGLRGPLAPALRAWLDAFHVTPLPQGVLERHARTIEDGPLGYYRIARIPPR</sequence>
<proteinExistence type="predicted"/>
<dbReference type="Proteomes" id="UP000034883">
    <property type="component" value="Chromosome"/>
</dbReference>
<dbReference type="GO" id="GO:0008168">
    <property type="term" value="F:methyltransferase activity"/>
    <property type="evidence" value="ECO:0007669"/>
    <property type="project" value="UniProtKB-KW"/>
</dbReference>